<dbReference type="GO" id="GO:0005737">
    <property type="term" value="C:cytoplasm"/>
    <property type="evidence" value="ECO:0007669"/>
    <property type="project" value="TreeGrafter"/>
</dbReference>
<reference evidence="7" key="1">
    <citation type="submission" date="2025-08" db="UniProtKB">
        <authorList>
            <consortium name="RefSeq"/>
        </authorList>
    </citation>
    <scope>IDENTIFICATION</scope>
    <source>
        <tissue evidence="7">Thorax and Abdomen</tissue>
    </source>
</reference>
<dbReference type="Pfam" id="PF23210">
    <property type="entry name" value="HEAT_Maestro_2"/>
    <property type="match status" value="1"/>
</dbReference>
<protein>
    <submittedName>
        <fullName evidence="7">Maestro heat-like repeat-containing protein family member 1 isoform X1</fullName>
    </submittedName>
</protein>
<dbReference type="Pfam" id="PF21047">
    <property type="entry name" value="HEAT_Maestro"/>
    <property type="match status" value="1"/>
</dbReference>
<evidence type="ECO:0000256" key="1">
    <source>
        <dbReference type="ARBA" id="ARBA00022737"/>
    </source>
</evidence>
<evidence type="ECO:0000259" key="2">
    <source>
        <dbReference type="Pfam" id="PF21047"/>
    </source>
</evidence>
<dbReference type="PANTHER" id="PTHR23120">
    <property type="entry name" value="MAESTRO-RELATED HEAT DOMAIN-CONTAINING"/>
    <property type="match status" value="1"/>
</dbReference>
<evidence type="ECO:0000259" key="3">
    <source>
        <dbReference type="Pfam" id="PF23210"/>
    </source>
</evidence>
<name>A0A6J0BF86_NEOLC</name>
<keyword evidence="1" id="KW-0677">Repeat</keyword>
<dbReference type="InterPro" id="IPR011989">
    <property type="entry name" value="ARM-like"/>
</dbReference>
<accession>A0A6J0BF86</accession>
<dbReference type="InterPro" id="IPR056282">
    <property type="entry name" value="MROH2B-like_N_HEAT"/>
</dbReference>
<feature type="domain" description="Maestro-like HEAT-repeats" evidence="2">
    <location>
        <begin position="888"/>
        <end position="1113"/>
    </location>
</feature>
<dbReference type="InterPro" id="IPR016024">
    <property type="entry name" value="ARM-type_fold"/>
</dbReference>
<organism evidence="7">
    <name type="scientific">Neodiprion lecontei</name>
    <name type="common">Redheaded pine sawfly</name>
    <dbReference type="NCBI Taxonomy" id="441921"/>
    <lineage>
        <taxon>Eukaryota</taxon>
        <taxon>Metazoa</taxon>
        <taxon>Ecdysozoa</taxon>
        <taxon>Arthropoda</taxon>
        <taxon>Hexapoda</taxon>
        <taxon>Insecta</taxon>
        <taxon>Pterygota</taxon>
        <taxon>Neoptera</taxon>
        <taxon>Endopterygota</taxon>
        <taxon>Hymenoptera</taxon>
        <taxon>Tenthredinoidea</taxon>
        <taxon>Diprionidae</taxon>
        <taxon>Diprioninae</taxon>
        <taxon>Neodiprion</taxon>
    </lineage>
</organism>
<dbReference type="InterPro" id="IPR055408">
    <property type="entry name" value="HEAT_MROH2B-like"/>
</dbReference>
<feature type="domain" description="Maestro/Maestro-like HEAT-repeats" evidence="5">
    <location>
        <begin position="1310"/>
        <end position="1575"/>
    </location>
</feature>
<dbReference type="RefSeq" id="XP_015513066.2">
    <property type="nucleotide sequence ID" value="XM_015657580.2"/>
</dbReference>
<evidence type="ECO:0000313" key="6">
    <source>
        <dbReference type="Proteomes" id="UP000829291"/>
    </source>
</evidence>
<dbReference type="Pfam" id="PF23227">
    <property type="entry name" value="HEAT_MROH2B_C"/>
    <property type="match status" value="1"/>
</dbReference>
<dbReference type="PANTHER" id="PTHR23120:SF0">
    <property type="entry name" value="MAESTRO HEAT-LIKE REPEAT FAMILY MEMBER 1"/>
    <property type="match status" value="1"/>
</dbReference>
<dbReference type="Pfam" id="PF23221">
    <property type="entry name" value="HEAT_MROH2B_1st"/>
    <property type="match status" value="1"/>
</dbReference>
<dbReference type="KEGG" id="nlo:107219383"/>
<evidence type="ECO:0000259" key="5">
    <source>
        <dbReference type="Pfam" id="PF23227"/>
    </source>
</evidence>
<dbReference type="Proteomes" id="UP000829291">
    <property type="component" value="Chromosome 5"/>
</dbReference>
<dbReference type="GeneID" id="107219383"/>
<keyword evidence="6" id="KW-1185">Reference proteome</keyword>
<feature type="domain" description="MROH2B-like HEAT-repeats" evidence="3">
    <location>
        <begin position="267"/>
        <end position="839"/>
    </location>
</feature>
<dbReference type="FunCoup" id="A0A6J0BF86">
    <property type="interactions" value="1094"/>
</dbReference>
<feature type="domain" description="MROH2B-like N-terminal HEAT-repeats" evidence="4">
    <location>
        <begin position="43"/>
        <end position="255"/>
    </location>
</feature>
<dbReference type="InterPro" id="IPR048465">
    <property type="entry name" value="Maestro-like_HEAT"/>
</dbReference>
<evidence type="ECO:0000259" key="4">
    <source>
        <dbReference type="Pfam" id="PF23221"/>
    </source>
</evidence>
<dbReference type="InParanoid" id="A0A6J0BF86"/>
<dbReference type="InterPro" id="IPR055406">
    <property type="entry name" value="HEAT_Maestro"/>
</dbReference>
<dbReference type="OrthoDB" id="1884734at2759"/>
<dbReference type="Gene3D" id="1.25.10.10">
    <property type="entry name" value="Leucine-rich Repeat Variant"/>
    <property type="match status" value="3"/>
</dbReference>
<dbReference type="SUPFAM" id="SSF48371">
    <property type="entry name" value="ARM repeat"/>
    <property type="match status" value="3"/>
</dbReference>
<evidence type="ECO:0000313" key="7">
    <source>
        <dbReference type="RefSeq" id="XP_015513066.2"/>
    </source>
</evidence>
<dbReference type="InterPro" id="IPR045206">
    <property type="entry name" value="Maestro_heat-like_prot"/>
</dbReference>
<proteinExistence type="predicted"/>
<gene>
    <name evidence="7" type="primary">LOC107219383</name>
</gene>
<sequence length="1579" mass="172093">MKNKSSERSSNDVSELPGVVAAMLDVLDDKCENVRESVFESIQNITKLNPVVVVHASLYYLELHPKISASHSALILRAMEETCKDQCACLDEDLAVSVAKTASEALTGEGSKEASDLLVALAKSHCANTMGLVLQRLEPGTTADPKVIRALGMLAASNAFGVVPFLKVAMSVIVPMLGGTREDALKQAFCYTIGKFSEAINEYLVNIEEAPDSNIGKDLFDTEMLLAYDTLAHTWLPASRDHVTTQAIVTAIGPISTLLPPDPQGRRLAKLLPTLLNMCKRSNLRLAATRVLATLLNSANEENKMVIYPMIEHIHGTLSDMVCITPFEASREAVLTHYEVLRCSNALVSLYAGEGLDRFLQQLKSPSAVQRSKALVVLRHLINTLPNEDDSALQRIALSLQESLHEGNARQLVGAIAAIAARSMKLLTPDQRACFVRFMVMQCSSKTDEGQSCEEALNLLATTVDGAESWLWSLLLNSLVDPLSSASSVIPVTRALTSMAVKIIQDEQYEELRNNFHASLVFGKSLELLGDHQNHVAVLSFLKSTAPLIGSRLEKLWDPKLTKIIIKLQNDPAANKLDHSYGADPWEEEIVELLEESVLLEDESWSKELSDDLVSRVANKPGVAPFLASVTQDVSHTQLLIDLARTRPDDNCYARGVGICAKHELETVLKLMEESCVIEDSRKVPVKLLGLMKDLKAAATVEAAKAGLLRSYAEIARRGNAKDLFSPLDDNILPWIIRQLHEAKEISTKLAGLLALEQVGGAANPMRLPESTGFRMRGPALASVLALLQTSSGHRPLQLYSAILKAVISLIRIPPLLSPEEREVLLSTLIHKVVPASTEINSLLLPDEMQVLNSLGVVCSEVVADSSDALAELSHSLLPWMQTGLYYERKAALLTLRCTLRSYHDLLKYTYPGGRLEPGKLLGRILSRSTDPEPVFRSLVVDCVALILSISAKHRSTLPDNNIDHDLSEIKRVIINEDLNTLYEGVKTLAAAASERVAGGEAVALAEGLILDLNSRGDGGLASAISLAQHFKVRGTDLAHAAVHLTSEVLTQLRHIENASCKKGAINAIKTLATHHPHEVVEALLRQPLPLSKDAETCWKEFATSNEIGIQVLDLLLQQLTSNKMLEENGVSAICQEKAHVASFSSLAAVVALGHFFQATNSDLLIEKRLSELIFALLASMAAWLYANAPIASPNCKFGFVPNKEAYKINPHHEAYTALTQVLNVVNPNVAGGILNGSVFESDCKAEENLISTVCSVVRCITSKDTIVTLARSLCQLATSTIPAQRAVSAAFYSELVGRPGCGDVWLEAILNTLHEATADSSPLVRRLAIIGLTRVSYLDSDRIEEHIGSSIDTLLEQLEVPAGSEGGNGVALESLRGLAVLLSIKGQRLPNPRVILSLKPFIEKENWEMRLAAINALGAIAHTWKSLSSNADEVMSDHLLGCLPCLIVRLEDPNLAVAKAVRETLHDSANFLQSESLAFIIHTHLRAENKLDIEKFVCALIQCMIREIPQRVTELRSSVSRGYSRSENPNVRSTSALILGFLKPPEPDDVQRLLQLLRDTESIVRSRAAKALSMCFTL</sequence>